<keyword evidence="9" id="KW-0249">Electron transport</keyword>
<comment type="catalytic activity">
    <reaction evidence="15 16">
        <text>a ubiquinone + NADH + 5 H(+)(in) = a ubiquinol + NAD(+) + 4 H(+)(out)</text>
        <dbReference type="Rhea" id="RHEA:29091"/>
        <dbReference type="Rhea" id="RHEA-COMP:9565"/>
        <dbReference type="Rhea" id="RHEA-COMP:9566"/>
        <dbReference type="ChEBI" id="CHEBI:15378"/>
        <dbReference type="ChEBI" id="CHEBI:16389"/>
        <dbReference type="ChEBI" id="CHEBI:17976"/>
        <dbReference type="ChEBI" id="CHEBI:57540"/>
        <dbReference type="ChEBI" id="CHEBI:57945"/>
        <dbReference type="EC" id="7.1.1.2"/>
    </reaction>
</comment>
<feature type="transmembrane region" description="Helical" evidence="16">
    <location>
        <begin position="573"/>
        <end position="592"/>
    </location>
</feature>
<feature type="transmembrane region" description="Helical" evidence="16">
    <location>
        <begin position="477"/>
        <end position="494"/>
    </location>
</feature>
<comment type="subcellular location">
    <subcellularLocation>
        <location evidence="1">Mitochondrion inner membrane</location>
        <topology evidence="1">Multi-pass membrane protein</topology>
    </subcellularLocation>
</comment>
<name>A0AAU6S6A1_9NEOB</name>
<dbReference type="PANTHER" id="PTHR42829:SF2">
    <property type="entry name" value="NADH-UBIQUINONE OXIDOREDUCTASE CHAIN 5"/>
    <property type="match status" value="1"/>
</dbReference>
<evidence type="ECO:0000259" key="18">
    <source>
        <dbReference type="Pfam" id="PF00662"/>
    </source>
</evidence>
<dbReference type="EC" id="7.1.1.2" evidence="2 16"/>
<feature type="transmembrane region" description="Helical" evidence="16">
    <location>
        <begin position="257"/>
        <end position="279"/>
    </location>
</feature>
<dbReference type="InterPro" id="IPR001750">
    <property type="entry name" value="ND/Mrp_TM"/>
</dbReference>
<dbReference type="PRINTS" id="PR01434">
    <property type="entry name" value="NADHDHGNASE5"/>
</dbReference>
<dbReference type="GO" id="GO:0008137">
    <property type="term" value="F:NADH dehydrogenase (ubiquinone) activity"/>
    <property type="evidence" value="ECO:0007669"/>
    <property type="project" value="UniProtKB-EC"/>
</dbReference>
<keyword evidence="7" id="KW-0999">Mitochondrion inner membrane</keyword>
<feature type="transmembrane region" description="Helical" evidence="16">
    <location>
        <begin position="358"/>
        <end position="380"/>
    </location>
</feature>
<evidence type="ECO:0000313" key="20">
    <source>
        <dbReference type="EMBL" id="WZN31132.1"/>
    </source>
</evidence>
<evidence type="ECO:0000256" key="12">
    <source>
        <dbReference type="ARBA" id="ARBA00023075"/>
    </source>
</evidence>
<evidence type="ECO:0000256" key="6">
    <source>
        <dbReference type="ARBA" id="ARBA00022692"/>
    </source>
</evidence>
<reference evidence="20" key="1">
    <citation type="submission" date="2023-10" db="EMBL/GenBank/DDBJ databases">
        <authorList>
            <person name="Mao M."/>
        </authorList>
    </citation>
    <scope>NUCLEOTIDE SEQUENCE</scope>
</reference>
<evidence type="ECO:0000256" key="16">
    <source>
        <dbReference type="RuleBase" id="RU003404"/>
    </source>
</evidence>
<feature type="transmembrane region" description="Helical" evidence="16">
    <location>
        <begin position="291"/>
        <end position="309"/>
    </location>
</feature>
<evidence type="ECO:0000259" key="19">
    <source>
        <dbReference type="Pfam" id="PF06455"/>
    </source>
</evidence>
<keyword evidence="6 16" id="KW-0812">Transmembrane</keyword>
<evidence type="ECO:0000256" key="7">
    <source>
        <dbReference type="ARBA" id="ARBA00022792"/>
    </source>
</evidence>
<feature type="domain" description="NADH-Ubiquinone oxidoreductase (complex I) chain 5 N-terminal" evidence="18">
    <location>
        <begin position="59"/>
        <end position="109"/>
    </location>
</feature>
<proteinExistence type="inferred from homology"/>
<feature type="transmembrane region" description="Helical" evidence="16">
    <location>
        <begin position="315"/>
        <end position="337"/>
    </location>
</feature>
<feature type="domain" description="NADH dehydrogenase subunit 5 C-terminal" evidence="19">
    <location>
        <begin position="412"/>
        <end position="588"/>
    </location>
</feature>
<keyword evidence="12 16" id="KW-0830">Ubiquinone</keyword>
<evidence type="ECO:0000256" key="1">
    <source>
        <dbReference type="ARBA" id="ARBA00004448"/>
    </source>
</evidence>
<feature type="transmembrane region" description="Helical" evidence="16">
    <location>
        <begin position="108"/>
        <end position="126"/>
    </location>
</feature>
<evidence type="ECO:0000256" key="4">
    <source>
        <dbReference type="ARBA" id="ARBA00022448"/>
    </source>
</evidence>
<dbReference type="GO" id="GO:0003954">
    <property type="term" value="F:NADH dehydrogenase activity"/>
    <property type="evidence" value="ECO:0007669"/>
    <property type="project" value="TreeGrafter"/>
</dbReference>
<feature type="transmembrane region" description="Helical" evidence="16">
    <location>
        <begin position="75"/>
        <end position="96"/>
    </location>
</feature>
<dbReference type="GO" id="GO:0015990">
    <property type="term" value="P:electron transport coupled proton transport"/>
    <property type="evidence" value="ECO:0007669"/>
    <property type="project" value="TreeGrafter"/>
</dbReference>
<evidence type="ECO:0000256" key="11">
    <source>
        <dbReference type="ARBA" id="ARBA00023027"/>
    </source>
</evidence>
<sequence length="593" mass="66231">MAPLFMIFPTLLMPLFLPNHKMFPQLTKISVKLSFYVSTFLLLINCSTHPWTVNFCLLWFTLTPSSMPISMQFDIFSLLFMTVAFYVSSNILEYSIWYMKNDPHLNTFMKYLLIFLMAMIILVSAGNLLTMFIGWEGVGIMSYLLIGWYHGRNDAVTAAIQAILYNRIGDIGFLLTLCWSIKNLNLSSLDSITTLPHPPTFILIALISAAATKSAQYGFHPWLASAMEGPTPVSALLHSSTMVVAGIYLMIRTSPLLMLNQTAMTTCLCLGAISTFYASASALSQNDIKKIIAYSTSSQLGLMMVAIGVGQPHFALFHICTHAFFKAMLFLSAGLFIHMLNDEQDIRKMGGLYQSFPMTTTCFSIGTFALMGTPFLSAYFSKDAIIESINTSYVNSTALFLTLVATMFTATYSIRLIYFTTIFYIRSSTIFIEEQDTMATKPIIRLTCGSIVAGLFIFLLLVPNTPITHTMSINTKLTALTMTMAAFFLSYNLAKITWIHTPYEPPNPNFMDPLLFNQIINRWWSQNTLNTAGQTILFLIEAIMLNKVTSSLPNSQKPIIQQTQTAQSGLIKAYLSTLIVTLVVMTTLTLLMN</sequence>
<geneLocation type="mitochondrion" evidence="20"/>
<dbReference type="InterPro" id="IPR018393">
    <property type="entry name" value="NADHpl_OxRdtase_5_subgr"/>
</dbReference>
<evidence type="ECO:0000259" key="17">
    <source>
        <dbReference type="Pfam" id="PF00361"/>
    </source>
</evidence>
<evidence type="ECO:0000256" key="13">
    <source>
        <dbReference type="ARBA" id="ARBA00023128"/>
    </source>
</evidence>
<evidence type="ECO:0000256" key="10">
    <source>
        <dbReference type="ARBA" id="ARBA00022989"/>
    </source>
</evidence>
<dbReference type="NCBIfam" id="TIGR01974">
    <property type="entry name" value="NDH_I_L"/>
    <property type="match status" value="1"/>
</dbReference>
<dbReference type="GO" id="GO:0005743">
    <property type="term" value="C:mitochondrial inner membrane"/>
    <property type="evidence" value="ECO:0007669"/>
    <property type="project" value="UniProtKB-SubCell"/>
</dbReference>
<feature type="transmembrane region" description="Helical" evidence="16">
    <location>
        <begin position="400"/>
        <end position="425"/>
    </location>
</feature>
<dbReference type="Pfam" id="PF00662">
    <property type="entry name" value="Proton_antipo_N"/>
    <property type="match status" value="1"/>
</dbReference>
<evidence type="ECO:0000256" key="9">
    <source>
        <dbReference type="ARBA" id="ARBA00022982"/>
    </source>
</evidence>
<dbReference type="AlphaFoldDB" id="A0AAU6S6A1"/>
<comment type="similarity">
    <text evidence="16">Belongs to the complex I subunit 5 family.</text>
</comment>
<dbReference type="InterPro" id="IPR003945">
    <property type="entry name" value="NU5C-like"/>
</dbReference>
<keyword evidence="10 16" id="KW-1133">Transmembrane helix</keyword>
<keyword evidence="5" id="KW-0679">Respiratory chain</keyword>
<evidence type="ECO:0000256" key="2">
    <source>
        <dbReference type="ARBA" id="ARBA00012944"/>
    </source>
</evidence>
<feature type="transmembrane region" description="Helical" evidence="16">
    <location>
        <begin position="446"/>
        <end position="465"/>
    </location>
</feature>
<comment type="function">
    <text evidence="16">Core subunit of the mitochondrial membrane respiratory chain NADH dehydrogenase (Complex I) which catalyzes electron transfer from NADH through the respiratory chain, using ubiquinone as an electron acceptor. Essential for the catalytic activity and assembly of complex I.</text>
</comment>
<dbReference type="PANTHER" id="PTHR42829">
    <property type="entry name" value="NADH-UBIQUINONE OXIDOREDUCTASE CHAIN 5"/>
    <property type="match status" value="1"/>
</dbReference>
<accession>A0AAU6S6A1</accession>
<evidence type="ECO:0000256" key="15">
    <source>
        <dbReference type="ARBA" id="ARBA00049551"/>
    </source>
</evidence>
<keyword evidence="14 16" id="KW-0472">Membrane</keyword>
<feature type="domain" description="NADH:quinone oxidoreductase/Mrp antiporter transmembrane" evidence="17">
    <location>
        <begin position="125"/>
        <end position="409"/>
    </location>
</feature>
<evidence type="ECO:0000256" key="8">
    <source>
        <dbReference type="ARBA" id="ARBA00022967"/>
    </source>
</evidence>
<keyword evidence="4 16" id="KW-0813">Transport</keyword>
<keyword evidence="11 16" id="KW-0520">NAD</keyword>
<evidence type="ECO:0000256" key="5">
    <source>
        <dbReference type="ARBA" id="ARBA00022660"/>
    </source>
</evidence>
<organism evidence="20">
    <name type="scientific">Theloderma albopunctatum</name>
    <dbReference type="NCBI Taxonomy" id="1775700"/>
    <lineage>
        <taxon>Eukaryota</taxon>
        <taxon>Metazoa</taxon>
        <taxon>Chordata</taxon>
        <taxon>Craniata</taxon>
        <taxon>Vertebrata</taxon>
        <taxon>Euteleostomi</taxon>
        <taxon>Amphibia</taxon>
        <taxon>Batrachia</taxon>
        <taxon>Anura</taxon>
        <taxon>Neobatrachia</taxon>
        <taxon>Ranoidea</taxon>
        <taxon>Rhacophoridae</taxon>
        <taxon>Rhacophorinae</taxon>
        <taxon>Theloderma</taxon>
    </lineage>
</organism>
<dbReference type="InterPro" id="IPR001516">
    <property type="entry name" value="Proton_antipo_N"/>
</dbReference>
<dbReference type="EMBL" id="OR726341">
    <property type="protein sequence ID" value="WZN31132.1"/>
    <property type="molecule type" value="Genomic_DNA"/>
</dbReference>
<feature type="transmembrane region" description="Helical" evidence="16">
    <location>
        <begin position="35"/>
        <end position="60"/>
    </location>
</feature>
<feature type="transmembrane region" description="Helical" evidence="16">
    <location>
        <begin position="231"/>
        <end position="251"/>
    </location>
</feature>
<evidence type="ECO:0000256" key="3">
    <source>
        <dbReference type="ARBA" id="ARBA00021096"/>
    </source>
</evidence>
<dbReference type="Pfam" id="PF00361">
    <property type="entry name" value="Proton_antipo_M"/>
    <property type="match status" value="1"/>
</dbReference>
<keyword evidence="8" id="KW-1278">Translocase</keyword>
<dbReference type="InterPro" id="IPR010934">
    <property type="entry name" value="NADH_DH_su5_C"/>
</dbReference>
<protein>
    <recommendedName>
        <fullName evidence="3 16">NADH-ubiquinone oxidoreductase chain 5</fullName>
        <ecNumber evidence="2 16">7.1.1.2</ecNumber>
    </recommendedName>
</protein>
<keyword evidence="13 16" id="KW-0496">Mitochondrion</keyword>
<dbReference type="Pfam" id="PF06455">
    <property type="entry name" value="NADH5_C"/>
    <property type="match status" value="1"/>
</dbReference>
<evidence type="ECO:0000256" key="14">
    <source>
        <dbReference type="ARBA" id="ARBA00023136"/>
    </source>
</evidence>
<dbReference type="GO" id="GO:0042773">
    <property type="term" value="P:ATP synthesis coupled electron transport"/>
    <property type="evidence" value="ECO:0007669"/>
    <property type="project" value="InterPro"/>
</dbReference>
<gene>
    <name evidence="20" type="primary">ND5</name>
</gene>